<keyword evidence="1 2" id="KW-0732">Signal</keyword>
<gene>
    <name evidence="4" type="ORF">DKU92_15425</name>
</gene>
<feature type="signal peptide" evidence="2">
    <location>
        <begin position="1"/>
        <end position="24"/>
    </location>
</feature>
<dbReference type="PANTHER" id="PTHR30570:SF1">
    <property type="entry name" value="PHOSPHATE-BINDING PROTEIN PSTS"/>
    <property type="match status" value="1"/>
</dbReference>
<evidence type="ECO:0000256" key="2">
    <source>
        <dbReference type="SAM" id="SignalP"/>
    </source>
</evidence>
<dbReference type="Pfam" id="PF12849">
    <property type="entry name" value="PBP_like_2"/>
    <property type="match status" value="1"/>
</dbReference>
<feature type="domain" description="PBP" evidence="3">
    <location>
        <begin position="66"/>
        <end position="306"/>
    </location>
</feature>
<dbReference type="PROSITE" id="PS51257">
    <property type="entry name" value="PROKAR_LIPOPROTEIN"/>
    <property type="match status" value="1"/>
</dbReference>
<reference evidence="4" key="1">
    <citation type="submission" date="2018-05" db="EMBL/GenBank/DDBJ databases">
        <authorList>
            <person name="Ashton P.M."/>
            <person name="Dallman T."/>
            <person name="Nair S."/>
            <person name="De Pinna E."/>
            <person name="Peters T."/>
            <person name="Grant K."/>
        </authorList>
    </citation>
    <scope>NUCLEOTIDE SEQUENCE</scope>
    <source>
        <strain evidence="4">400311</strain>
    </source>
</reference>
<organism evidence="4">
    <name type="scientific">Salmonella enterica subsp. enterica serovar Stockholm</name>
    <dbReference type="NCBI Taxonomy" id="2565057"/>
    <lineage>
        <taxon>Bacteria</taxon>
        <taxon>Pseudomonadati</taxon>
        <taxon>Pseudomonadota</taxon>
        <taxon>Gammaproteobacteria</taxon>
        <taxon>Enterobacterales</taxon>
        <taxon>Enterobacteriaceae</taxon>
        <taxon>Salmonella</taxon>
    </lineage>
</organism>
<dbReference type="SUPFAM" id="SSF53850">
    <property type="entry name" value="Periplasmic binding protein-like II"/>
    <property type="match status" value="1"/>
</dbReference>
<sequence length="335" mass="37571">MKVMTLLKVFVQRAPLLMLLVMTAGCGSHDANQDSLKEEPSWDKLVVTSTRGVPTLSFTDDEATWLTVQGATALYPLYASAYSKLVPGASRWIPSRVPQTRTPDAYDNIINHKADVIFVAQPSEGQKKRAVDAGVKLIYTPFAREAFVFIVNINNPLNSLNEQQVRDIFSGKITNWHKVGGNDERIQAWMRPEDSGSQTVMKAKVMKGTPMLPAKKDLIMDVMNGVISKVAAYQNTQPSIGYTFRYYATQMNKDINKNIKLLAINGIAPTVENIRNGTYPYIVEVYMVTREKPSREAQKFVDWFVNPQGQSFVEDVGYVPLYKTISANDASRLYK</sequence>
<protein>
    <submittedName>
        <fullName evidence="4">ABC transporter ATP-binding protein</fullName>
    </submittedName>
</protein>
<keyword evidence="4" id="KW-0067">ATP-binding</keyword>
<dbReference type="Gene3D" id="3.40.190.10">
    <property type="entry name" value="Periplasmic binding protein-like II"/>
    <property type="match status" value="2"/>
</dbReference>
<dbReference type="AlphaFoldDB" id="A0A5I8V6Y2"/>
<dbReference type="InterPro" id="IPR050811">
    <property type="entry name" value="Phosphate_ABC_transporter"/>
</dbReference>
<dbReference type="PANTHER" id="PTHR30570">
    <property type="entry name" value="PERIPLASMIC PHOSPHATE BINDING COMPONENT OF PHOSPHATE ABC TRANSPORTER"/>
    <property type="match status" value="1"/>
</dbReference>
<keyword evidence="4" id="KW-0547">Nucleotide-binding</keyword>
<proteinExistence type="predicted"/>
<dbReference type="InterPro" id="IPR024370">
    <property type="entry name" value="PBP_domain"/>
</dbReference>
<evidence type="ECO:0000259" key="3">
    <source>
        <dbReference type="Pfam" id="PF12849"/>
    </source>
</evidence>
<accession>A0A5I8V6Y2</accession>
<dbReference type="EMBL" id="AAHCYL010000029">
    <property type="protein sequence ID" value="EBU7168646.1"/>
    <property type="molecule type" value="Genomic_DNA"/>
</dbReference>
<dbReference type="GO" id="GO:0005524">
    <property type="term" value="F:ATP binding"/>
    <property type="evidence" value="ECO:0007669"/>
    <property type="project" value="UniProtKB-KW"/>
</dbReference>
<evidence type="ECO:0000313" key="4">
    <source>
        <dbReference type="EMBL" id="EBU7168646.1"/>
    </source>
</evidence>
<feature type="chain" id="PRO_5030129732" evidence="2">
    <location>
        <begin position="25"/>
        <end position="335"/>
    </location>
</feature>
<name>A0A5I8V6Y2_SALET</name>
<evidence type="ECO:0000256" key="1">
    <source>
        <dbReference type="ARBA" id="ARBA00022729"/>
    </source>
</evidence>
<comment type="caution">
    <text evidence="4">The sequence shown here is derived from an EMBL/GenBank/DDBJ whole genome shotgun (WGS) entry which is preliminary data.</text>
</comment>